<evidence type="ECO:0000313" key="2">
    <source>
        <dbReference type="Proteomes" id="UP001370758"/>
    </source>
</evidence>
<gene>
    <name evidence="1" type="ORF">TWF481_010991</name>
</gene>
<dbReference type="Proteomes" id="UP001370758">
    <property type="component" value="Unassembled WGS sequence"/>
</dbReference>
<comment type="caution">
    <text evidence="1">The sequence shown here is derived from an EMBL/GenBank/DDBJ whole genome shotgun (WGS) entry which is preliminary data.</text>
</comment>
<evidence type="ECO:0000313" key="1">
    <source>
        <dbReference type="EMBL" id="KAK6498400.1"/>
    </source>
</evidence>
<protein>
    <submittedName>
        <fullName evidence="1">Uncharacterized protein</fullName>
    </submittedName>
</protein>
<accession>A0AAV9VYV2</accession>
<name>A0AAV9VYV2_9PEZI</name>
<reference evidence="1 2" key="1">
    <citation type="submission" date="2023-08" db="EMBL/GenBank/DDBJ databases">
        <authorList>
            <person name="Palmer J.M."/>
        </authorList>
    </citation>
    <scope>NUCLEOTIDE SEQUENCE [LARGE SCALE GENOMIC DNA]</scope>
    <source>
        <strain evidence="1 2">TWF481</strain>
    </source>
</reference>
<dbReference type="EMBL" id="JAVHJL010000008">
    <property type="protein sequence ID" value="KAK6498400.1"/>
    <property type="molecule type" value="Genomic_DNA"/>
</dbReference>
<organism evidence="1 2">
    <name type="scientific">Arthrobotrys musiformis</name>
    <dbReference type="NCBI Taxonomy" id="47236"/>
    <lineage>
        <taxon>Eukaryota</taxon>
        <taxon>Fungi</taxon>
        <taxon>Dikarya</taxon>
        <taxon>Ascomycota</taxon>
        <taxon>Pezizomycotina</taxon>
        <taxon>Orbiliomycetes</taxon>
        <taxon>Orbiliales</taxon>
        <taxon>Orbiliaceae</taxon>
        <taxon>Arthrobotrys</taxon>
    </lineage>
</organism>
<proteinExistence type="predicted"/>
<sequence>MKTLPLYLQGCRVAARRTKSTPPPASFVPLGSFSAITEFLATGRRLATGADRKLAILGILRNVSLMGRNTRKNGHACRIFFVTLVAQDCCSTVLPMSGQCNEGEKDLLMSRERLSSQVLASREFAGIKQSKGCKCVATAVAPSWLRDCTPSSKQPKASIQLNSYWLGVI</sequence>
<dbReference type="AlphaFoldDB" id="A0AAV9VYV2"/>
<keyword evidence="2" id="KW-1185">Reference proteome</keyword>